<dbReference type="PANTHER" id="PTHR43876:SF7">
    <property type="entry name" value="UBIQUINONE BIOSYNTHESIS MONOOXYGENASE COQ6, MITOCHONDRIAL"/>
    <property type="match status" value="1"/>
</dbReference>
<reference evidence="2 3" key="1">
    <citation type="journal article" date="2007" name="Int. J. Syst. Evol. Microbiol.">
        <title>Description of Pelomonas aquatica sp. nov. and Pelomonas puraquae sp. nov., isolated from industrial and haemodialysis water.</title>
        <authorList>
            <person name="Gomila M."/>
            <person name="Bowien B."/>
            <person name="Falsen E."/>
            <person name="Moore E.R."/>
            <person name="Lalucat J."/>
        </authorList>
    </citation>
    <scope>NUCLEOTIDE SEQUENCE [LARGE SCALE GENOMIC DNA]</scope>
    <source>
        <strain evidence="2 3">CCUG 52769</strain>
    </source>
</reference>
<dbReference type="AlphaFoldDB" id="A0A254N6H2"/>
<comment type="caution">
    <text evidence="2">The sequence shown here is derived from an EMBL/GenBank/DDBJ whole genome shotgun (WGS) entry which is preliminary data.</text>
</comment>
<dbReference type="RefSeq" id="WP_088483577.1">
    <property type="nucleotide sequence ID" value="NZ_NISI01000005.1"/>
</dbReference>
<gene>
    <name evidence="2" type="ORF">CDO81_12600</name>
</gene>
<organism evidence="2 3">
    <name type="scientific">Roseateles puraquae</name>
    <dbReference type="NCBI Taxonomy" id="431059"/>
    <lineage>
        <taxon>Bacteria</taxon>
        <taxon>Pseudomonadati</taxon>
        <taxon>Pseudomonadota</taxon>
        <taxon>Betaproteobacteria</taxon>
        <taxon>Burkholderiales</taxon>
        <taxon>Sphaerotilaceae</taxon>
        <taxon>Roseateles</taxon>
    </lineage>
</organism>
<dbReference type="Proteomes" id="UP000197446">
    <property type="component" value="Unassembled WGS sequence"/>
</dbReference>
<keyword evidence="3" id="KW-1185">Reference proteome</keyword>
<dbReference type="GO" id="GO:0071949">
    <property type="term" value="F:FAD binding"/>
    <property type="evidence" value="ECO:0007669"/>
    <property type="project" value="InterPro"/>
</dbReference>
<dbReference type="InterPro" id="IPR018168">
    <property type="entry name" value="Ubi_Hdrlase_CS"/>
</dbReference>
<dbReference type="PRINTS" id="PR00420">
    <property type="entry name" value="RNGMNOXGNASE"/>
</dbReference>
<proteinExistence type="predicted"/>
<dbReference type="InterPro" id="IPR002938">
    <property type="entry name" value="FAD-bd"/>
</dbReference>
<dbReference type="InterPro" id="IPR036188">
    <property type="entry name" value="FAD/NAD-bd_sf"/>
</dbReference>
<sequence length="373" mass="39104">MQSVDVLVKGRGAVGSALALSLAAQGLTVGMAESAPAVRADDIRTYALNAASVQLLTELKVWDSLPPDAACPVYDMVICGDASDDQPSGRLSFSAWQQGLRELAVIVDAAALDQQLATALRFSPHVRNVSADTPAGLTALCEGRESAARAALGVGFDAKPYGHSAVASRLVADRPHQGVARQWFAAGGEVLALLPFDRPSPGQSYGLVWSCHQDKANALLALPEADFERALNEATGGAAGLLSLGGTRAGWPLALARADAVSGPGWVLLGDAAHVVHPLAGQGLNLGLGDVAALSRVIAARETWRPLGDERLLRRYARERAVPTLAMGELTDALQRVFANASPAVRGLRNRGLDALDQLTPLKRWLTQRAMGL</sequence>
<name>A0A254N6H2_9BURK</name>
<dbReference type="Gene3D" id="3.30.9.10">
    <property type="entry name" value="D-Amino Acid Oxidase, subunit A, domain 2"/>
    <property type="match status" value="1"/>
</dbReference>
<dbReference type="PANTHER" id="PTHR43876">
    <property type="entry name" value="UBIQUINONE BIOSYNTHESIS MONOOXYGENASE COQ6, MITOCHONDRIAL"/>
    <property type="match status" value="1"/>
</dbReference>
<protein>
    <submittedName>
        <fullName evidence="2">2-octaprenyl-3-methyl-6-methoxy-1,4-benzoquinol hydroxylase</fullName>
    </submittedName>
</protein>
<dbReference type="Pfam" id="PF01494">
    <property type="entry name" value="FAD_binding_3"/>
    <property type="match status" value="1"/>
</dbReference>
<dbReference type="Gene3D" id="3.50.50.60">
    <property type="entry name" value="FAD/NAD(P)-binding domain"/>
    <property type="match status" value="2"/>
</dbReference>
<dbReference type="EMBL" id="NISI01000005">
    <property type="protein sequence ID" value="OWR03340.1"/>
    <property type="molecule type" value="Genomic_DNA"/>
</dbReference>
<feature type="domain" description="FAD-binding" evidence="1">
    <location>
        <begin position="138"/>
        <end position="321"/>
    </location>
</feature>
<evidence type="ECO:0000313" key="2">
    <source>
        <dbReference type="EMBL" id="OWR03340.1"/>
    </source>
</evidence>
<evidence type="ECO:0000259" key="1">
    <source>
        <dbReference type="Pfam" id="PF01494"/>
    </source>
</evidence>
<evidence type="ECO:0000313" key="3">
    <source>
        <dbReference type="Proteomes" id="UP000197446"/>
    </source>
</evidence>
<accession>A0A254N6H2</accession>
<dbReference type="InterPro" id="IPR051205">
    <property type="entry name" value="UbiH/COQ6_monooxygenase"/>
</dbReference>
<dbReference type="SUPFAM" id="SSF51905">
    <property type="entry name" value="FAD/NAD(P)-binding domain"/>
    <property type="match status" value="1"/>
</dbReference>
<dbReference type="PROSITE" id="PS01304">
    <property type="entry name" value="UBIH"/>
    <property type="match status" value="1"/>
</dbReference>
<dbReference type="OrthoDB" id="9769565at2"/>